<dbReference type="InterPro" id="IPR011006">
    <property type="entry name" value="CheY-like_superfamily"/>
</dbReference>
<dbReference type="SUPFAM" id="SSF109604">
    <property type="entry name" value="HD-domain/PDEase-like"/>
    <property type="match status" value="1"/>
</dbReference>
<name>A0ABV7H8X6_9GAMM</name>
<organism evidence="5 6">
    <name type="scientific">Litoribrevibacter euphylliae</name>
    <dbReference type="NCBI Taxonomy" id="1834034"/>
    <lineage>
        <taxon>Bacteria</taxon>
        <taxon>Pseudomonadati</taxon>
        <taxon>Pseudomonadota</taxon>
        <taxon>Gammaproteobacteria</taxon>
        <taxon>Oceanospirillales</taxon>
        <taxon>Oceanospirillaceae</taxon>
        <taxon>Litoribrevibacter</taxon>
    </lineage>
</organism>
<evidence type="ECO:0000256" key="1">
    <source>
        <dbReference type="PROSITE-ProRule" id="PRU00169"/>
    </source>
</evidence>
<gene>
    <name evidence="5" type="ORF">ACFOEK_04870</name>
</gene>
<protein>
    <submittedName>
        <fullName evidence="5">HD domain-containing phosphohydrolase</fullName>
    </submittedName>
</protein>
<dbReference type="InterPro" id="IPR052020">
    <property type="entry name" value="Cyclic_di-GMP/3'3'-cGAMP_PDE"/>
</dbReference>
<dbReference type="SMART" id="SM00471">
    <property type="entry name" value="HDc"/>
    <property type="match status" value="1"/>
</dbReference>
<evidence type="ECO:0000313" key="6">
    <source>
        <dbReference type="Proteomes" id="UP001595476"/>
    </source>
</evidence>
<dbReference type="SUPFAM" id="SSF52172">
    <property type="entry name" value="CheY-like"/>
    <property type="match status" value="1"/>
</dbReference>
<dbReference type="InterPro" id="IPR037522">
    <property type="entry name" value="HD_GYP_dom"/>
</dbReference>
<evidence type="ECO:0000256" key="2">
    <source>
        <dbReference type="SAM" id="MobiDB-lite"/>
    </source>
</evidence>
<keyword evidence="6" id="KW-1185">Reference proteome</keyword>
<dbReference type="Proteomes" id="UP001595476">
    <property type="component" value="Unassembled WGS sequence"/>
</dbReference>
<dbReference type="RefSeq" id="WP_386716989.1">
    <property type="nucleotide sequence ID" value="NZ_JBHRSZ010000002.1"/>
</dbReference>
<feature type="domain" description="Response regulatory" evidence="3">
    <location>
        <begin position="20"/>
        <end position="135"/>
    </location>
</feature>
<feature type="region of interest" description="Disordered" evidence="2">
    <location>
        <begin position="341"/>
        <end position="363"/>
    </location>
</feature>
<dbReference type="InterPro" id="IPR001789">
    <property type="entry name" value="Sig_transdc_resp-reg_receiver"/>
</dbReference>
<proteinExistence type="predicted"/>
<dbReference type="PANTHER" id="PTHR45228:SF5">
    <property type="entry name" value="CYCLIC DI-GMP PHOSPHODIESTERASE VC_1348-RELATED"/>
    <property type="match status" value="1"/>
</dbReference>
<dbReference type="EMBL" id="JBHRSZ010000002">
    <property type="protein sequence ID" value="MFC3150349.1"/>
    <property type="molecule type" value="Genomic_DNA"/>
</dbReference>
<dbReference type="InterPro" id="IPR003607">
    <property type="entry name" value="HD/PDEase_dom"/>
</dbReference>
<evidence type="ECO:0000313" key="5">
    <source>
        <dbReference type="EMBL" id="MFC3150349.1"/>
    </source>
</evidence>
<keyword evidence="1" id="KW-0597">Phosphoprotein</keyword>
<dbReference type="Pfam" id="PF00072">
    <property type="entry name" value="Response_reg"/>
    <property type="match status" value="1"/>
</dbReference>
<dbReference type="SMART" id="SM00448">
    <property type="entry name" value="REC"/>
    <property type="match status" value="1"/>
</dbReference>
<dbReference type="Gene3D" id="3.40.50.2300">
    <property type="match status" value="1"/>
</dbReference>
<evidence type="ECO:0000259" key="3">
    <source>
        <dbReference type="PROSITE" id="PS50110"/>
    </source>
</evidence>
<feature type="modified residue" description="4-aspartylphosphate" evidence="1">
    <location>
        <position position="68"/>
    </location>
</feature>
<accession>A0ABV7H8X6</accession>
<sequence>MNTTSLLNESLSIQINQRPKILIVDDEPANIQVIGRILNEDYQTLFAKSGEQAIELANKQQPDLILMDIVMPGMSGYEAVEQLKKNKRTASIPVIFITSMTGDDHETLGFECQAVDYITKPVHPNIVLARVKTHLSLVGVDALNETREQIIHSLGHAAEYKDNETGLHVIRMSNYSKVIAQAAGLSEEECELLCTAAPMHDVGKIGIPDHILLKPGKLNDQEWKIMKRHPFIGYKIIGNQNSPLLALAASIAYTHHEKWNGKGYPRGLKGTDIPLEGRIVAIADVFDALTTARPYKAAWPIEKALDLIKEESGEHFDPRLVPLFLDHLDEILAIREQWMEEDTPEEHASEADTSQAECTTTVG</sequence>
<dbReference type="PROSITE" id="PS51832">
    <property type="entry name" value="HD_GYP"/>
    <property type="match status" value="1"/>
</dbReference>
<reference evidence="6" key="1">
    <citation type="journal article" date="2019" name="Int. J. Syst. Evol. Microbiol.">
        <title>The Global Catalogue of Microorganisms (GCM) 10K type strain sequencing project: providing services to taxonomists for standard genome sequencing and annotation.</title>
        <authorList>
            <consortium name="The Broad Institute Genomics Platform"/>
            <consortium name="The Broad Institute Genome Sequencing Center for Infectious Disease"/>
            <person name="Wu L."/>
            <person name="Ma J."/>
        </authorList>
    </citation>
    <scope>NUCLEOTIDE SEQUENCE [LARGE SCALE GENOMIC DNA]</scope>
    <source>
        <strain evidence="6">KCTC 52438</strain>
    </source>
</reference>
<dbReference type="CDD" id="cd00077">
    <property type="entry name" value="HDc"/>
    <property type="match status" value="1"/>
</dbReference>
<dbReference type="PANTHER" id="PTHR45228">
    <property type="entry name" value="CYCLIC DI-GMP PHOSPHODIESTERASE TM_0186-RELATED"/>
    <property type="match status" value="1"/>
</dbReference>
<feature type="domain" description="HD-GYP" evidence="4">
    <location>
        <begin position="143"/>
        <end position="340"/>
    </location>
</feature>
<evidence type="ECO:0000259" key="4">
    <source>
        <dbReference type="PROSITE" id="PS51832"/>
    </source>
</evidence>
<dbReference type="PROSITE" id="PS50110">
    <property type="entry name" value="RESPONSE_REGULATORY"/>
    <property type="match status" value="1"/>
</dbReference>
<comment type="caution">
    <text evidence="5">The sequence shown here is derived from an EMBL/GenBank/DDBJ whole genome shotgun (WGS) entry which is preliminary data.</text>
</comment>
<feature type="compositionally biased region" description="Polar residues" evidence="2">
    <location>
        <begin position="351"/>
        <end position="363"/>
    </location>
</feature>
<dbReference type="Pfam" id="PF13487">
    <property type="entry name" value="HD_5"/>
    <property type="match status" value="1"/>
</dbReference>
<dbReference type="Gene3D" id="1.10.3210.10">
    <property type="entry name" value="Hypothetical protein af1432"/>
    <property type="match status" value="1"/>
</dbReference>